<evidence type="ECO:0000313" key="9">
    <source>
        <dbReference type="Proteomes" id="UP000490386"/>
    </source>
</evidence>
<dbReference type="PANTHER" id="PTHR34820:SF4">
    <property type="entry name" value="INNER MEMBRANE PROTEIN YEBZ"/>
    <property type="match status" value="1"/>
</dbReference>
<organism evidence="8 9">
    <name type="scientific">Pseudoclavibacter terrae</name>
    <dbReference type="NCBI Taxonomy" id="1530195"/>
    <lineage>
        <taxon>Bacteria</taxon>
        <taxon>Bacillati</taxon>
        <taxon>Actinomycetota</taxon>
        <taxon>Actinomycetes</taxon>
        <taxon>Micrococcales</taxon>
        <taxon>Microbacteriaceae</taxon>
        <taxon>Pseudoclavibacter</taxon>
    </lineage>
</organism>
<dbReference type="Pfam" id="PF04234">
    <property type="entry name" value="CopC"/>
    <property type="match status" value="1"/>
</dbReference>
<dbReference type="GO" id="GO:0005507">
    <property type="term" value="F:copper ion binding"/>
    <property type="evidence" value="ECO:0007669"/>
    <property type="project" value="InterPro"/>
</dbReference>
<name>A0A7J5B3V3_9MICO</name>
<dbReference type="InterPro" id="IPR032694">
    <property type="entry name" value="CopC/D"/>
</dbReference>
<dbReference type="PANTHER" id="PTHR34820">
    <property type="entry name" value="INNER MEMBRANE PROTEIN YEBZ"/>
    <property type="match status" value="1"/>
</dbReference>
<proteinExistence type="predicted"/>
<dbReference type="GO" id="GO:0046688">
    <property type="term" value="P:response to copper ion"/>
    <property type="evidence" value="ECO:0007669"/>
    <property type="project" value="InterPro"/>
</dbReference>
<reference evidence="8 9" key="1">
    <citation type="submission" date="2019-09" db="EMBL/GenBank/DDBJ databases">
        <title>Phylogeny of genus Pseudoclavibacter and closely related genus.</title>
        <authorList>
            <person name="Li Y."/>
        </authorList>
    </citation>
    <scope>NUCLEOTIDE SEQUENCE [LARGE SCALE GENOMIC DNA]</scope>
    <source>
        <strain evidence="8 9">THG-MD12</strain>
    </source>
</reference>
<dbReference type="SUPFAM" id="SSF81296">
    <property type="entry name" value="E set domains"/>
    <property type="match status" value="1"/>
</dbReference>
<keyword evidence="4" id="KW-0186">Copper</keyword>
<evidence type="ECO:0000256" key="3">
    <source>
        <dbReference type="ARBA" id="ARBA00022729"/>
    </source>
</evidence>
<keyword evidence="6" id="KW-1133">Transmembrane helix</keyword>
<dbReference type="InterPro" id="IPR007348">
    <property type="entry name" value="CopC_dom"/>
</dbReference>
<dbReference type="GO" id="GO:0042597">
    <property type="term" value="C:periplasmic space"/>
    <property type="evidence" value="ECO:0007669"/>
    <property type="project" value="InterPro"/>
</dbReference>
<dbReference type="InterPro" id="IPR014756">
    <property type="entry name" value="Ig_E-set"/>
</dbReference>
<evidence type="ECO:0000256" key="6">
    <source>
        <dbReference type="SAM" id="Phobius"/>
    </source>
</evidence>
<dbReference type="GO" id="GO:0006825">
    <property type="term" value="P:copper ion transport"/>
    <property type="evidence" value="ECO:0007669"/>
    <property type="project" value="InterPro"/>
</dbReference>
<keyword evidence="9" id="KW-1185">Reference proteome</keyword>
<feature type="compositionally biased region" description="Polar residues" evidence="5">
    <location>
        <begin position="98"/>
        <end position="107"/>
    </location>
</feature>
<keyword evidence="3" id="KW-0732">Signal</keyword>
<dbReference type="AlphaFoldDB" id="A0A7J5B3V3"/>
<accession>A0A7J5B3V3</accession>
<evidence type="ECO:0000256" key="4">
    <source>
        <dbReference type="ARBA" id="ARBA00023008"/>
    </source>
</evidence>
<gene>
    <name evidence="8" type="ORF">F8O03_00365</name>
</gene>
<dbReference type="Proteomes" id="UP000490386">
    <property type="component" value="Unassembled WGS sequence"/>
</dbReference>
<evidence type="ECO:0000256" key="2">
    <source>
        <dbReference type="ARBA" id="ARBA00022723"/>
    </source>
</evidence>
<evidence type="ECO:0000256" key="5">
    <source>
        <dbReference type="SAM" id="MobiDB-lite"/>
    </source>
</evidence>
<evidence type="ECO:0000259" key="7">
    <source>
        <dbReference type="Pfam" id="PF04234"/>
    </source>
</evidence>
<keyword evidence="6" id="KW-0472">Membrane</keyword>
<dbReference type="InterPro" id="IPR014755">
    <property type="entry name" value="Cu-Rt/internalin_Ig-like"/>
</dbReference>
<dbReference type="GO" id="GO:0030313">
    <property type="term" value="C:cell envelope"/>
    <property type="evidence" value="ECO:0007669"/>
    <property type="project" value="UniProtKB-SubCell"/>
</dbReference>
<feature type="region of interest" description="Disordered" evidence="5">
    <location>
        <begin position="64"/>
        <end position="107"/>
    </location>
</feature>
<keyword evidence="6" id="KW-0812">Transmembrane</keyword>
<dbReference type="GO" id="GO:0005886">
    <property type="term" value="C:plasma membrane"/>
    <property type="evidence" value="ECO:0007669"/>
    <property type="project" value="TreeGrafter"/>
</dbReference>
<evidence type="ECO:0000313" key="8">
    <source>
        <dbReference type="EMBL" id="KAB1638849.1"/>
    </source>
</evidence>
<dbReference type="EMBL" id="WBJX01000001">
    <property type="protein sequence ID" value="KAB1638849.1"/>
    <property type="molecule type" value="Genomic_DNA"/>
</dbReference>
<comment type="caution">
    <text evidence="8">The sequence shown here is derived from an EMBL/GenBank/DDBJ whole genome shotgun (WGS) entry which is preliminary data.</text>
</comment>
<feature type="domain" description="CopC" evidence="7">
    <location>
        <begin position="8"/>
        <end position="64"/>
    </location>
</feature>
<evidence type="ECO:0000256" key="1">
    <source>
        <dbReference type="ARBA" id="ARBA00004196"/>
    </source>
</evidence>
<comment type="subcellular location">
    <subcellularLocation>
        <location evidence="1">Cell envelope</location>
    </subcellularLocation>
</comment>
<feature type="transmembrane region" description="Helical" evidence="6">
    <location>
        <begin position="116"/>
        <end position="135"/>
    </location>
</feature>
<protein>
    <submittedName>
        <fullName evidence="8">Copper resistance protein CopC</fullName>
    </submittedName>
</protein>
<feature type="compositionally biased region" description="Low complexity" evidence="5">
    <location>
        <begin position="66"/>
        <end position="97"/>
    </location>
</feature>
<keyword evidence="2" id="KW-0479">Metal-binding</keyword>
<sequence length="155" mass="15757">MEIGPMIVLQDAAGRDWATGEPVIDGTTVTSTIDDALPDGAYTVNWRVVSSDGHPITGTIQFTVGDPTDADASAEPASSDPAATVEAPSASGSPSGATTQPTAEITSQDAFDVPRMLLIGGLGAIVALGVAWLIVRARKGGRPQPESAEADTDAR</sequence>
<dbReference type="Gene3D" id="2.60.40.1220">
    <property type="match status" value="1"/>
</dbReference>